<gene>
    <name evidence="11" type="ORF">AIOL_003859</name>
</gene>
<evidence type="ECO:0000256" key="3">
    <source>
        <dbReference type="ARBA" id="ARBA00022741"/>
    </source>
</evidence>
<feature type="transmembrane region" description="Helical" evidence="8">
    <location>
        <begin position="273"/>
        <end position="296"/>
    </location>
</feature>
<evidence type="ECO:0000259" key="9">
    <source>
        <dbReference type="PROSITE" id="PS50893"/>
    </source>
</evidence>
<evidence type="ECO:0000259" key="10">
    <source>
        <dbReference type="PROSITE" id="PS50929"/>
    </source>
</evidence>
<feature type="domain" description="ABC transporter" evidence="9">
    <location>
        <begin position="366"/>
        <end position="605"/>
    </location>
</feature>
<keyword evidence="3" id="KW-0547">Nucleotide-binding</keyword>
<dbReference type="InterPro" id="IPR017871">
    <property type="entry name" value="ABC_transporter-like_CS"/>
</dbReference>
<keyword evidence="2 8" id="KW-0812">Transmembrane</keyword>
<dbReference type="SMART" id="SM00382">
    <property type="entry name" value="AAA"/>
    <property type="match status" value="1"/>
</dbReference>
<dbReference type="Gene3D" id="1.20.1560.10">
    <property type="entry name" value="ABC transporter type 1, transmembrane domain"/>
    <property type="match status" value="1"/>
</dbReference>
<keyword evidence="5 8" id="KW-1133">Transmembrane helix</keyword>
<dbReference type="SUPFAM" id="SSF52540">
    <property type="entry name" value="P-loop containing nucleoside triphosphate hydrolases"/>
    <property type="match status" value="1"/>
</dbReference>
<reference evidence="11 12" key="1">
    <citation type="submission" date="2015-06" db="EMBL/GenBank/DDBJ databases">
        <title>Draft genome sequence of an Alphaproteobacteria species associated to the Mediterranean sponge Oscarella lobularis.</title>
        <authorList>
            <person name="Jourda C."/>
            <person name="Santini S."/>
            <person name="Claverie J.-M."/>
        </authorList>
    </citation>
    <scope>NUCLEOTIDE SEQUENCE [LARGE SCALE GENOMIC DNA]</scope>
    <source>
        <strain evidence="11">IGS</strain>
    </source>
</reference>
<comment type="subcellular location">
    <subcellularLocation>
        <location evidence="1">Cell membrane</location>
        <topology evidence="1">Multi-pass membrane protein</topology>
    </subcellularLocation>
</comment>
<feature type="transmembrane region" description="Helical" evidence="8">
    <location>
        <begin position="44"/>
        <end position="66"/>
    </location>
</feature>
<feature type="transmembrane region" description="Helical" evidence="8">
    <location>
        <begin position="189"/>
        <end position="209"/>
    </location>
</feature>
<dbReference type="Pfam" id="PF00664">
    <property type="entry name" value="ABC_membrane"/>
    <property type="match status" value="1"/>
</dbReference>
<dbReference type="InterPro" id="IPR027417">
    <property type="entry name" value="P-loop_NTPase"/>
</dbReference>
<dbReference type="GO" id="GO:0034040">
    <property type="term" value="F:ATPase-coupled lipid transmembrane transporter activity"/>
    <property type="evidence" value="ECO:0007669"/>
    <property type="project" value="TreeGrafter"/>
</dbReference>
<evidence type="ECO:0000256" key="8">
    <source>
        <dbReference type="SAM" id="Phobius"/>
    </source>
</evidence>
<keyword evidence="12" id="KW-1185">Reference proteome</keyword>
<dbReference type="InterPro" id="IPR039421">
    <property type="entry name" value="Type_1_exporter"/>
</dbReference>
<dbReference type="Gene3D" id="3.40.50.300">
    <property type="entry name" value="P-loop containing nucleotide triphosphate hydrolases"/>
    <property type="match status" value="1"/>
</dbReference>
<evidence type="ECO:0000313" key="11">
    <source>
        <dbReference type="EMBL" id="KMW58878.1"/>
    </source>
</evidence>
<dbReference type="PATRIC" id="fig|1675527.3.peg.4047"/>
<dbReference type="Proteomes" id="UP000037178">
    <property type="component" value="Unassembled WGS sequence"/>
</dbReference>
<sequence>MKQTMSRFIEAAGNQIDTEQPADGPPPVELRPFILWCLRGGWRVVWLGTAISVIAGLTEVLAMYFLGALVDAVDQTPNETFLAEHWGLILMSIFILLVMRPLFFGGLALTQSVMIGPNIGKLIMARLYRWTIGQSVTYFDNDFAGRIAQKKMQAANSLTEIVIESVNAITFGLATVIGAAWVLGAMSPWMVLLLLGWFCVYLAFLRVMLPIIRVRSSARAEARAGVTGQVVDTISNVKTVKLFAGSAHEDRMVLNAITSLRDRALRFGEAQTLFRFGLIFIAGLLPVGMVAMAIVLRGNGITPGDIAAAGAITIRLSQMTGWISFTLMAIYSHVGEVENGMQTIAPANRIEDAPVAGTLEVSQGAIHFDNVTFAYGRETGGVDGINLAIQPGEKVAIVGASGAGKSTLLSLLLRLYDTKAGRVLIDGQDVAGVRQESLRAQIGMVTQETAMFNRTAMDNIRYGRTEASDEEVIAAARRAEAHDFILELADHRGRSGYQAFLGERGVKLSGGQRQRIALARAILKDAPILVLDEATSALDSEVEAEIQAALVDVMQGKTVLAIAHRLSTIARMDRIIVLDQGRIAEEGTHDDLIAKGGFYARFWNRQSGGFIGLTEAAE</sequence>
<accession>A0A0J9GZH6</accession>
<feature type="domain" description="ABC transmembrane type-1" evidence="10">
    <location>
        <begin position="46"/>
        <end position="332"/>
    </location>
</feature>
<feature type="transmembrane region" description="Helical" evidence="8">
    <location>
        <begin position="161"/>
        <end position="183"/>
    </location>
</feature>
<evidence type="ECO:0000313" key="12">
    <source>
        <dbReference type="Proteomes" id="UP000037178"/>
    </source>
</evidence>
<keyword evidence="4 11" id="KW-0067">ATP-binding</keyword>
<dbReference type="InterPro" id="IPR036640">
    <property type="entry name" value="ABC1_TM_sf"/>
</dbReference>
<evidence type="ECO:0000256" key="5">
    <source>
        <dbReference type="ARBA" id="ARBA00022989"/>
    </source>
</evidence>
<evidence type="ECO:0000256" key="4">
    <source>
        <dbReference type="ARBA" id="ARBA00022840"/>
    </source>
</evidence>
<protein>
    <submittedName>
        <fullName evidence="11">ABC transporter, transmembrane ATP-binding protein</fullName>
    </submittedName>
</protein>
<dbReference type="RefSeq" id="WP_049644433.1">
    <property type="nucleotide sequence ID" value="NZ_LFTY01000002.1"/>
</dbReference>
<evidence type="ECO:0000256" key="2">
    <source>
        <dbReference type="ARBA" id="ARBA00022692"/>
    </source>
</evidence>
<evidence type="ECO:0000256" key="1">
    <source>
        <dbReference type="ARBA" id="ARBA00004651"/>
    </source>
</evidence>
<organism evidence="11 12">
    <name type="scientific">Candidatus Rhodobacter oscarellae</name>
    <dbReference type="NCBI Taxonomy" id="1675527"/>
    <lineage>
        <taxon>Bacteria</taxon>
        <taxon>Pseudomonadati</taxon>
        <taxon>Pseudomonadota</taxon>
        <taxon>Alphaproteobacteria</taxon>
        <taxon>Rhodobacterales</taxon>
        <taxon>Rhodobacter group</taxon>
        <taxon>Rhodobacter</taxon>
    </lineage>
</organism>
<dbReference type="PROSITE" id="PS50893">
    <property type="entry name" value="ABC_TRANSPORTER_2"/>
    <property type="match status" value="1"/>
</dbReference>
<dbReference type="GO" id="GO:0016887">
    <property type="term" value="F:ATP hydrolysis activity"/>
    <property type="evidence" value="ECO:0007669"/>
    <property type="project" value="InterPro"/>
</dbReference>
<dbReference type="OrthoDB" id="9808328at2"/>
<name>A0A0J9GZH6_9RHOB</name>
<dbReference type="PROSITE" id="PS00211">
    <property type="entry name" value="ABC_TRANSPORTER_1"/>
    <property type="match status" value="1"/>
</dbReference>
<dbReference type="Pfam" id="PF00005">
    <property type="entry name" value="ABC_tran"/>
    <property type="match status" value="1"/>
</dbReference>
<dbReference type="PROSITE" id="PS50929">
    <property type="entry name" value="ABC_TM1F"/>
    <property type="match status" value="1"/>
</dbReference>
<proteinExistence type="predicted"/>
<dbReference type="SUPFAM" id="SSF90123">
    <property type="entry name" value="ABC transporter transmembrane region"/>
    <property type="match status" value="1"/>
</dbReference>
<comment type="caution">
    <text evidence="11">The sequence shown here is derived from an EMBL/GenBank/DDBJ whole genome shotgun (WGS) entry which is preliminary data.</text>
</comment>
<keyword evidence="6 8" id="KW-0472">Membrane</keyword>
<dbReference type="AlphaFoldDB" id="A0A0J9GZH6"/>
<dbReference type="GO" id="GO:0140359">
    <property type="term" value="F:ABC-type transporter activity"/>
    <property type="evidence" value="ECO:0007669"/>
    <property type="project" value="InterPro"/>
</dbReference>
<feature type="transmembrane region" description="Helical" evidence="8">
    <location>
        <begin position="86"/>
        <end position="109"/>
    </location>
</feature>
<dbReference type="InterPro" id="IPR003439">
    <property type="entry name" value="ABC_transporter-like_ATP-bd"/>
</dbReference>
<dbReference type="PANTHER" id="PTHR24221">
    <property type="entry name" value="ATP-BINDING CASSETTE SUB-FAMILY B"/>
    <property type="match status" value="1"/>
</dbReference>
<dbReference type="EMBL" id="LFTY01000002">
    <property type="protein sequence ID" value="KMW58878.1"/>
    <property type="molecule type" value="Genomic_DNA"/>
</dbReference>
<dbReference type="STRING" id="1675527.AIOL_003859"/>
<comment type="function">
    <text evidence="7">Part of an ABC transporter complex. Transmembrane domains (TMD) form a pore in the inner membrane and the ATP-binding domain (NBD) is responsible for energy generation.</text>
</comment>
<dbReference type="GO" id="GO:0005524">
    <property type="term" value="F:ATP binding"/>
    <property type="evidence" value="ECO:0007669"/>
    <property type="project" value="UniProtKB-KW"/>
</dbReference>
<dbReference type="PANTHER" id="PTHR24221:SF203">
    <property type="entry name" value="ATP-BINDING_PERMEASE FUSION ABC TRANSPORTER-RELATED"/>
    <property type="match status" value="1"/>
</dbReference>
<dbReference type="InterPro" id="IPR011527">
    <property type="entry name" value="ABC1_TM_dom"/>
</dbReference>
<dbReference type="GO" id="GO:0005886">
    <property type="term" value="C:plasma membrane"/>
    <property type="evidence" value="ECO:0007669"/>
    <property type="project" value="UniProtKB-SubCell"/>
</dbReference>
<evidence type="ECO:0000256" key="7">
    <source>
        <dbReference type="ARBA" id="ARBA00024725"/>
    </source>
</evidence>
<dbReference type="InterPro" id="IPR003593">
    <property type="entry name" value="AAA+_ATPase"/>
</dbReference>
<dbReference type="FunFam" id="3.40.50.300:FF:000218">
    <property type="entry name" value="Multidrug ABC transporter ATP-binding protein"/>
    <property type="match status" value="1"/>
</dbReference>
<evidence type="ECO:0000256" key="6">
    <source>
        <dbReference type="ARBA" id="ARBA00023136"/>
    </source>
</evidence>